<dbReference type="Proteomes" id="UP000240317">
    <property type="component" value="Unassembled WGS sequence"/>
</dbReference>
<accession>A0A2T3WAL6</accession>
<proteinExistence type="predicted"/>
<dbReference type="EMBL" id="PYSV01000003">
    <property type="protein sequence ID" value="PTA68945.1"/>
    <property type="molecule type" value="Genomic_DNA"/>
</dbReference>
<sequence length="284" mass="29544">MPLQVVESSVRARTGQPEDGADLLVVTPHHVAVVAGLSFGATTGGARPHDLPPARFAAGVGAAALRDLPPTADLRDAADRLTRALEQAVGRLSGAGARLQVACAVAAVSSARREVWQLGAVGVHWDGGTGAQAPHGLPSLLPSLAAAAQARAVFLHALLARGEAHHTPAALRRDDPAQPTLAPLLAAHAALANTTGPFGYGLVNGRPVPDEHLRVFVLPSGPREVCLASGGYPAVLPTLAASERHLDDLLAADPLLITRFPYVRPHRPGQDGYADRAYVRVRVW</sequence>
<protein>
    <submittedName>
        <fullName evidence="1">Uncharacterized protein</fullName>
    </submittedName>
</protein>
<dbReference type="AlphaFoldDB" id="A0A2T3WAL6"/>
<comment type="caution">
    <text evidence="1">The sequence shown here is derived from an EMBL/GenBank/DDBJ whole genome shotgun (WGS) entry which is preliminary data.</text>
</comment>
<dbReference type="RefSeq" id="WP_107136802.1">
    <property type="nucleotide sequence ID" value="NZ_PYSV01000003.1"/>
</dbReference>
<dbReference type="OrthoDB" id="508128at2"/>
<evidence type="ECO:0000313" key="1">
    <source>
        <dbReference type="EMBL" id="PTA68945.1"/>
    </source>
</evidence>
<gene>
    <name evidence="1" type="ORF">C8263_03845</name>
</gene>
<reference evidence="1 2" key="1">
    <citation type="submission" date="2018-03" db="EMBL/GenBank/DDBJ databases">
        <title>Draft genome of Deinococcus sp. OD32.</title>
        <authorList>
            <person name="Wang X.-P."/>
            <person name="Du Z.-J."/>
        </authorList>
    </citation>
    <scope>NUCLEOTIDE SEQUENCE [LARGE SCALE GENOMIC DNA]</scope>
    <source>
        <strain evidence="1 2">OD32</strain>
    </source>
</reference>
<evidence type="ECO:0000313" key="2">
    <source>
        <dbReference type="Proteomes" id="UP000240317"/>
    </source>
</evidence>
<keyword evidence="2" id="KW-1185">Reference proteome</keyword>
<organism evidence="1 2">
    <name type="scientific">Deinococcus arcticus</name>
    <dbReference type="NCBI Taxonomy" id="2136176"/>
    <lineage>
        <taxon>Bacteria</taxon>
        <taxon>Thermotogati</taxon>
        <taxon>Deinococcota</taxon>
        <taxon>Deinococci</taxon>
        <taxon>Deinococcales</taxon>
        <taxon>Deinococcaceae</taxon>
        <taxon>Deinococcus</taxon>
    </lineage>
</organism>
<name>A0A2T3WAL6_9DEIO</name>